<evidence type="ECO:0000256" key="1">
    <source>
        <dbReference type="SAM" id="MobiDB-lite"/>
    </source>
</evidence>
<dbReference type="Proteomes" id="UP000095284">
    <property type="component" value="Unplaced"/>
</dbReference>
<dbReference type="Proteomes" id="UP000659654">
    <property type="component" value="Unassembled WGS sequence"/>
</dbReference>
<keyword evidence="2" id="KW-1133">Transmembrane helix</keyword>
<keyword evidence="2" id="KW-0812">Transmembrane</keyword>
<keyword evidence="6" id="KW-1185">Reference proteome</keyword>
<dbReference type="OrthoDB" id="10370446at2759"/>
<evidence type="ECO:0000313" key="6">
    <source>
        <dbReference type="Proteomes" id="UP000659654"/>
    </source>
</evidence>
<evidence type="ECO:0000256" key="2">
    <source>
        <dbReference type="SAM" id="Phobius"/>
    </source>
</evidence>
<gene>
    <name evidence="3" type="ORF">BXYJ_LOCUS3710</name>
</gene>
<name>A0A1I7RPB1_BURXY</name>
<dbReference type="EMBL" id="CAJFCV020000002">
    <property type="protein sequence ID" value="CAG9095717.1"/>
    <property type="molecule type" value="Genomic_DNA"/>
</dbReference>
<feature type="compositionally biased region" description="Polar residues" evidence="1">
    <location>
        <begin position="31"/>
        <end position="42"/>
    </location>
</feature>
<sequence length="101" mass="10594">MVFLNKGSPSELDEMGQARAHGAKDHKNKAWQDQQLTAQQRAATGDNPEGIATSEAPHFGRDHIVTADPKPSTFLSTPTGMVGMAAAAAAVLTVAAKALRK</sequence>
<organism evidence="5 7">
    <name type="scientific">Bursaphelenchus xylophilus</name>
    <name type="common">Pinewood nematode worm</name>
    <name type="synonym">Aphelenchoides xylophilus</name>
    <dbReference type="NCBI Taxonomy" id="6326"/>
    <lineage>
        <taxon>Eukaryota</taxon>
        <taxon>Metazoa</taxon>
        <taxon>Ecdysozoa</taxon>
        <taxon>Nematoda</taxon>
        <taxon>Chromadorea</taxon>
        <taxon>Rhabditida</taxon>
        <taxon>Tylenchina</taxon>
        <taxon>Tylenchomorpha</taxon>
        <taxon>Aphelenchoidea</taxon>
        <taxon>Aphelenchoididae</taxon>
        <taxon>Bursaphelenchus</taxon>
    </lineage>
</organism>
<proteinExistence type="predicted"/>
<feature type="transmembrane region" description="Helical" evidence="2">
    <location>
        <begin position="80"/>
        <end position="99"/>
    </location>
</feature>
<reference evidence="4" key="2">
    <citation type="submission" date="2020-08" db="EMBL/GenBank/DDBJ databases">
        <authorList>
            <person name="Kikuchi T."/>
        </authorList>
    </citation>
    <scope>NUCLEOTIDE SEQUENCE</scope>
    <source>
        <strain evidence="3">Ka4C1</strain>
    </source>
</reference>
<feature type="region of interest" description="Disordered" evidence="1">
    <location>
        <begin position="1"/>
        <end position="64"/>
    </location>
</feature>
<evidence type="ECO:0000313" key="5">
    <source>
        <dbReference type="Proteomes" id="UP000095284"/>
    </source>
</evidence>
<dbReference type="EMBL" id="CAJFDI010000002">
    <property type="protein sequence ID" value="CAD5214799.1"/>
    <property type="molecule type" value="Genomic_DNA"/>
</dbReference>
<protein>
    <submittedName>
        <fullName evidence="3">(pine wood nematode) hypothetical protein</fullName>
    </submittedName>
</protein>
<dbReference type="SMR" id="A0A1I7RPB1"/>
<reference evidence="7" key="1">
    <citation type="submission" date="2016-11" db="UniProtKB">
        <authorList>
            <consortium name="WormBaseParasite"/>
        </authorList>
    </citation>
    <scope>IDENTIFICATION</scope>
</reference>
<evidence type="ECO:0000313" key="4">
    <source>
        <dbReference type="EMBL" id="CAG9095717.1"/>
    </source>
</evidence>
<accession>A0A1I7RPB1</accession>
<keyword evidence="2" id="KW-0472">Membrane</keyword>
<evidence type="ECO:0000313" key="3">
    <source>
        <dbReference type="EMBL" id="CAD5214799.1"/>
    </source>
</evidence>
<dbReference type="Proteomes" id="UP000582659">
    <property type="component" value="Unassembled WGS sequence"/>
</dbReference>
<dbReference type="AlphaFoldDB" id="A0A1I7RPB1"/>
<evidence type="ECO:0000313" key="7">
    <source>
        <dbReference type="WBParaSite" id="BXY_0255200.1"/>
    </source>
</evidence>
<dbReference type="WBParaSite" id="BXY_0255200.1">
    <property type="protein sequence ID" value="BXY_0255200.1"/>
    <property type="gene ID" value="BXY_0255200"/>
</dbReference>